<comment type="function">
    <text evidence="7">Plays an important role in the de novo pathway of purine nucleotide biosynthesis. Catalyzes the first committed step in the biosynthesis of AMP from IMP.</text>
</comment>
<dbReference type="InterPro" id="IPR027417">
    <property type="entry name" value="P-loop_NTPase"/>
</dbReference>
<proteinExistence type="inferred from homology"/>
<dbReference type="GO" id="GO:0046040">
    <property type="term" value="P:IMP metabolic process"/>
    <property type="evidence" value="ECO:0007669"/>
    <property type="project" value="TreeGrafter"/>
</dbReference>
<accession>A0A1F4S8G9</accession>
<evidence type="ECO:0000313" key="9">
    <source>
        <dbReference type="Proteomes" id="UP000177905"/>
    </source>
</evidence>
<comment type="cofactor">
    <cofactor evidence="7">
        <name>Mg(2+)</name>
        <dbReference type="ChEBI" id="CHEBI:18420"/>
    </cofactor>
    <text evidence="7">Binds 1 Mg(2+) ion per subunit.</text>
</comment>
<keyword evidence="4 7" id="KW-0658">Purine biosynthesis</keyword>
<dbReference type="Gene3D" id="3.40.440.10">
    <property type="entry name" value="Adenylosuccinate Synthetase, subunit A, domain 1"/>
    <property type="match status" value="1"/>
</dbReference>
<dbReference type="Gene3D" id="1.10.300.10">
    <property type="entry name" value="Adenylosuccinate Synthetase, subunit A, domain 2"/>
    <property type="match status" value="1"/>
</dbReference>
<comment type="similarity">
    <text evidence="7">Belongs to the adenylosuccinate synthetase family.</text>
</comment>
<dbReference type="InterPro" id="IPR042110">
    <property type="entry name" value="Adenylosuccinate_synth_dom2"/>
</dbReference>
<evidence type="ECO:0000256" key="7">
    <source>
        <dbReference type="HAMAP-Rule" id="MF_00011"/>
    </source>
</evidence>
<evidence type="ECO:0000256" key="6">
    <source>
        <dbReference type="ARBA" id="ARBA00023134"/>
    </source>
</evidence>
<organism evidence="8 9">
    <name type="scientific">candidate division WOR-1 bacterium RIFOXYB2_FULL_36_35</name>
    <dbReference type="NCBI Taxonomy" id="1802578"/>
    <lineage>
        <taxon>Bacteria</taxon>
        <taxon>Bacillati</taxon>
        <taxon>Saganbacteria</taxon>
    </lineage>
</organism>
<dbReference type="GO" id="GO:0004019">
    <property type="term" value="F:adenylosuccinate synthase activity"/>
    <property type="evidence" value="ECO:0007669"/>
    <property type="project" value="UniProtKB-UniRule"/>
</dbReference>
<dbReference type="EC" id="6.3.4.4" evidence="7"/>
<feature type="binding site" evidence="7">
    <location>
        <begin position="485"/>
        <end position="487"/>
    </location>
    <ligand>
        <name>GTP</name>
        <dbReference type="ChEBI" id="CHEBI:37565"/>
    </ligand>
</feature>
<evidence type="ECO:0000313" key="8">
    <source>
        <dbReference type="EMBL" id="OGC16712.1"/>
    </source>
</evidence>
<dbReference type="Gene3D" id="3.90.170.10">
    <property type="entry name" value="Adenylosuccinate Synthetase, subunit A, domain 3"/>
    <property type="match status" value="1"/>
</dbReference>
<evidence type="ECO:0000256" key="5">
    <source>
        <dbReference type="ARBA" id="ARBA00022842"/>
    </source>
</evidence>
<comment type="pathway">
    <text evidence="7">Purine metabolism; AMP biosynthesis via de novo pathway; AMP from IMP: step 1/2.</text>
</comment>
<dbReference type="GO" id="GO:0005737">
    <property type="term" value="C:cytoplasm"/>
    <property type="evidence" value="ECO:0007669"/>
    <property type="project" value="UniProtKB-SubCell"/>
</dbReference>
<reference evidence="8 9" key="1">
    <citation type="journal article" date="2016" name="Nat. Commun.">
        <title>Thousands of microbial genomes shed light on interconnected biogeochemical processes in an aquifer system.</title>
        <authorList>
            <person name="Anantharaman K."/>
            <person name="Brown C.T."/>
            <person name="Hug L.A."/>
            <person name="Sharon I."/>
            <person name="Castelle C.J."/>
            <person name="Probst A.J."/>
            <person name="Thomas B.C."/>
            <person name="Singh A."/>
            <person name="Wilkins M.J."/>
            <person name="Karaoz U."/>
            <person name="Brodie E.L."/>
            <person name="Williams K.H."/>
            <person name="Hubbard S.S."/>
            <person name="Banfield J.F."/>
        </authorList>
    </citation>
    <scope>NUCLEOTIDE SEQUENCE [LARGE SCALE GENOMIC DNA]</scope>
</reference>
<dbReference type="GO" id="GO:0000287">
    <property type="term" value="F:magnesium ion binding"/>
    <property type="evidence" value="ECO:0007669"/>
    <property type="project" value="UniProtKB-UniRule"/>
</dbReference>
<name>A0A1F4S8G9_UNCSA</name>
<keyword evidence="7" id="KW-0963">Cytoplasm</keyword>
<dbReference type="InterPro" id="IPR001114">
    <property type="entry name" value="Adenylosuccinate_synthetase"/>
</dbReference>
<comment type="subunit">
    <text evidence="7">Homodimer.</text>
</comment>
<dbReference type="AlphaFoldDB" id="A0A1F4S8G9"/>
<dbReference type="UniPathway" id="UPA00075">
    <property type="reaction ID" value="UER00335"/>
</dbReference>
<dbReference type="Pfam" id="PF00709">
    <property type="entry name" value="Adenylsucc_synt"/>
    <property type="match status" value="1"/>
</dbReference>
<dbReference type="PANTHER" id="PTHR11846:SF0">
    <property type="entry name" value="ADENYLOSUCCINATE SYNTHETASE"/>
    <property type="match status" value="1"/>
</dbReference>
<protein>
    <recommendedName>
        <fullName evidence="7">Adenylosuccinate synthetase</fullName>
        <shortName evidence="7">AMPSase</shortName>
        <shortName evidence="7">AdSS</shortName>
        <ecNumber evidence="7">6.3.4.4</ecNumber>
    </recommendedName>
    <alternativeName>
        <fullName evidence="7">IMP--aspartate ligase</fullName>
    </alternativeName>
</protein>
<evidence type="ECO:0000256" key="1">
    <source>
        <dbReference type="ARBA" id="ARBA00022598"/>
    </source>
</evidence>
<feature type="binding site" evidence="7">
    <location>
        <begin position="370"/>
        <end position="372"/>
    </location>
    <ligand>
        <name>GTP</name>
        <dbReference type="ChEBI" id="CHEBI:37565"/>
    </ligand>
</feature>
<dbReference type="HAMAP" id="MF_00011">
    <property type="entry name" value="Adenylosucc_synth"/>
    <property type="match status" value="1"/>
</dbReference>
<dbReference type="InterPro" id="IPR042111">
    <property type="entry name" value="Adenylosuccinate_synth_dom3"/>
</dbReference>
<comment type="subcellular location">
    <subcellularLocation>
        <location evidence="7">Cytoplasm</location>
    </subcellularLocation>
</comment>
<dbReference type="SMART" id="SM00788">
    <property type="entry name" value="Adenylsucc_synt"/>
    <property type="match status" value="1"/>
</dbReference>
<dbReference type="GO" id="GO:0005525">
    <property type="term" value="F:GTP binding"/>
    <property type="evidence" value="ECO:0007669"/>
    <property type="project" value="UniProtKB-UniRule"/>
</dbReference>
<dbReference type="EMBL" id="MEUA01000004">
    <property type="protein sequence ID" value="OGC16712.1"/>
    <property type="molecule type" value="Genomic_DNA"/>
</dbReference>
<gene>
    <name evidence="7" type="primary">purA</name>
    <name evidence="8" type="ORF">A2290_09375</name>
</gene>
<sequence length="533" mass="59455">MISGIRAYSVSDLGFGEAGKGTITDFLGRKIGRPFLNCRCSGGDQSSRSVYEPSRSHAFHLYGSTTFNPNSTTYVSSGFCYSSRRALDEEYILREKGVKRPLGRLKLSLNSPLVFPFHEMICKMLSASQGEKMAGTVGLGVGLAVLDSRRGDKSGIFFRDLFDETILRRKLLVLLAEKEAMAQDILKAASLESKDKVRLIYEQYVRELNIDRLITIYANHGYYLKDNVVSEKYLIESMLDGTPTIFELTHGALIDEFFGFRPHIGKVSSVFSSVRKTIGSSLIDKNDDNLNLDEICDSVVKIGVLRPYQVRLGPGPFPTEIFDPNLYELLSDIGRATEWQGAFRVGWLDLPALKYAIAINDGMDYLAITCLDVLSGVKPLKVCTSYQYEGDLTNLEKYFYWEKIGRDKAKITGFKKTELLFTEEAHAERTPILFKCRPLDFITFGGFDGDIHLAKRLSDLPSGAREIVDFIGSGDGLSVPVGIVSVSPYCDDKFFVAEDLTPVTAERLLRNGHSRENGNLFLRKQDGSPLSRG</sequence>
<comment type="caution">
    <text evidence="7">Lacks conserved residue(s) required for the propagation of feature annotation.</text>
</comment>
<keyword evidence="1 7" id="KW-0436">Ligase</keyword>
<dbReference type="SUPFAM" id="SSF52540">
    <property type="entry name" value="P-loop containing nucleoside triphosphate hydrolases"/>
    <property type="match status" value="1"/>
</dbReference>
<evidence type="ECO:0000256" key="4">
    <source>
        <dbReference type="ARBA" id="ARBA00022755"/>
    </source>
</evidence>
<evidence type="ECO:0000256" key="3">
    <source>
        <dbReference type="ARBA" id="ARBA00022741"/>
    </source>
</evidence>
<comment type="catalytic activity">
    <reaction evidence="7">
        <text>IMP + L-aspartate + GTP = N(6)-(1,2-dicarboxyethyl)-AMP + GDP + phosphate + 2 H(+)</text>
        <dbReference type="Rhea" id="RHEA:15753"/>
        <dbReference type="ChEBI" id="CHEBI:15378"/>
        <dbReference type="ChEBI" id="CHEBI:29991"/>
        <dbReference type="ChEBI" id="CHEBI:37565"/>
        <dbReference type="ChEBI" id="CHEBI:43474"/>
        <dbReference type="ChEBI" id="CHEBI:57567"/>
        <dbReference type="ChEBI" id="CHEBI:58053"/>
        <dbReference type="ChEBI" id="CHEBI:58189"/>
        <dbReference type="EC" id="6.3.4.4"/>
    </reaction>
</comment>
<dbReference type="InterPro" id="IPR042109">
    <property type="entry name" value="Adenylosuccinate_synth_dom1"/>
</dbReference>
<comment type="caution">
    <text evidence="8">The sequence shown here is derived from an EMBL/GenBank/DDBJ whole genome shotgun (WGS) entry which is preliminary data.</text>
</comment>
<keyword evidence="3 7" id="KW-0547">Nucleotide-binding</keyword>
<dbReference type="PANTHER" id="PTHR11846">
    <property type="entry name" value="ADENYLOSUCCINATE SYNTHETASE"/>
    <property type="match status" value="1"/>
</dbReference>
<evidence type="ECO:0000256" key="2">
    <source>
        <dbReference type="ARBA" id="ARBA00022723"/>
    </source>
</evidence>
<keyword evidence="6 7" id="KW-0342">GTP-binding</keyword>
<keyword evidence="2 7" id="KW-0479">Metal-binding</keyword>
<dbReference type="GO" id="GO:0044208">
    <property type="term" value="P:'de novo' AMP biosynthetic process"/>
    <property type="evidence" value="ECO:0007669"/>
    <property type="project" value="UniProtKB-UniRule"/>
</dbReference>
<dbReference type="Proteomes" id="UP000177905">
    <property type="component" value="Unassembled WGS sequence"/>
</dbReference>
<keyword evidence="5 7" id="KW-0460">Magnesium</keyword>